<evidence type="ECO:0000313" key="2">
    <source>
        <dbReference type="Ensembl" id="ENSPKIP00000000111.1"/>
    </source>
</evidence>
<reference evidence="2" key="1">
    <citation type="submission" date="2025-08" db="UniProtKB">
        <authorList>
            <consortium name="Ensembl"/>
        </authorList>
    </citation>
    <scope>IDENTIFICATION</scope>
</reference>
<accession>A0A3B3Q3X4</accession>
<dbReference type="AlphaFoldDB" id="A0A3B3Q3X4"/>
<name>A0A3B3Q3X4_9TELE</name>
<evidence type="ECO:0000256" key="1">
    <source>
        <dbReference type="PIRNR" id="PIRNR037989"/>
    </source>
</evidence>
<evidence type="ECO:0000313" key="3">
    <source>
        <dbReference type="Proteomes" id="UP000261540"/>
    </source>
</evidence>
<comment type="subcellular location">
    <subcellularLocation>
        <location evidence="1">Peroxisome</location>
    </subcellularLocation>
</comment>
<dbReference type="Gene3D" id="2.40.10.10">
    <property type="entry name" value="Trypsin-like serine proteases"/>
    <property type="match status" value="3"/>
</dbReference>
<dbReference type="GO" id="GO:0016485">
    <property type="term" value="P:protein processing"/>
    <property type="evidence" value="ECO:0007669"/>
    <property type="project" value="InterPro"/>
</dbReference>
<reference evidence="2" key="2">
    <citation type="submission" date="2025-09" db="UniProtKB">
        <authorList>
            <consortium name="Ensembl"/>
        </authorList>
    </citation>
    <scope>IDENTIFICATION</scope>
</reference>
<dbReference type="GO" id="GO:0031998">
    <property type="term" value="P:regulation of fatty acid beta-oxidation"/>
    <property type="evidence" value="ECO:0007669"/>
    <property type="project" value="TreeGrafter"/>
</dbReference>
<dbReference type="GO" id="GO:0004252">
    <property type="term" value="F:serine-type endopeptidase activity"/>
    <property type="evidence" value="ECO:0007669"/>
    <property type="project" value="InterPro"/>
</dbReference>
<dbReference type="PANTHER" id="PTHR21004:SF0">
    <property type="entry name" value="PEROXISOMAL LEADER PEPTIDE-PROCESSING PROTEASE"/>
    <property type="match status" value="1"/>
</dbReference>
<comment type="function">
    <text evidence="1">Peroxisomal protease that mediates both the removal of the leader peptide from proteins containing a PTS2 target sequence and processes several PTS1-containing proteins. Catalyzes the processing of PTS1-proteins involved in the peroxisomal beta-oxidation of fatty acids.</text>
</comment>
<dbReference type="PANTHER" id="PTHR21004">
    <property type="entry name" value="SERINE PROTEASE-RELATED"/>
    <property type="match status" value="1"/>
</dbReference>
<organism evidence="2 3">
    <name type="scientific">Paramormyrops kingsleyae</name>
    <dbReference type="NCBI Taxonomy" id="1676925"/>
    <lineage>
        <taxon>Eukaryota</taxon>
        <taxon>Metazoa</taxon>
        <taxon>Chordata</taxon>
        <taxon>Craniata</taxon>
        <taxon>Vertebrata</taxon>
        <taxon>Euteleostomi</taxon>
        <taxon>Actinopterygii</taxon>
        <taxon>Neopterygii</taxon>
        <taxon>Teleostei</taxon>
        <taxon>Osteoglossocephala</taxon>
        <taxon>Osteoglossomorpha</taxon>
        <taxon>Osteoglossiformes</taxon>
        <taxon>Mormyridae</taxon>
        <taxon>Paramormyrops</taxon>
    </lineage>
</organism>
<comment type="PTM">
    <text evidence="1">The full-lengh TYSND1 is the active the proteolytic processing of PTS1- and PTS2-proteins and in self-cleavage, and intermolecular self-cleavage of TYSND1 down-regulates its protease activity.</text>
</comment>
<dbReference type="GO" id="GO:0005777">
    <property type="term" value="C:peroxisome"/>
    <property type="evidence" value="ECO:0007669"/>
    <property type="project" value="UniProtKB-SubCell"/>
</dbReference>
<dbReference type="Pfam" id="PF13365">
    <property type="entry name" value="Trypsin_2"/>
    <property type="match status" value="1"/>
</dbReference>
<dbReference type="STRING" id="1676925.ENSPKIP00000000111"/>
<dbReference type="GeneTree" id="ENSGT00390000014627"/>
<keyword evidence="1" id="KW-0720">Serine protease</keyword>
<keyword evidence="3" id="KW-1185">Reference proteome</keyword>
<dbReference type="InterPro" id="IPR039245">
    <property type="entry name" value="TYSND1/DEG15"/>
</dbReference>
<dbReference type="InterPro" id="IPR009003">
    <property type="entry name" value="Peptidase_S1_PA"/>
</dbReference>
<dbReference type="OrthoDB" id="17845at2759"/>
<proteinExistence type="inferred from homology"/>
<keyword evidence="1" id="KW-0645">Protease</keyword>
<keyword evidence="1" id="KW-0576">Peroxisome</keyword>
<dbReference type="CTD" id="219743"/>
<dbReference type="Proteomes" id="UP000261540">
    <property type="component" value="Unplaced"/>
</dbReference>
<dbReference type="KEGG" id="pki:111858900"/>
<dbReference type="SUPFAM" id="SSF50494">
    <property type="entry name" value="Trypsin-like serine proteases"/>
    <property type="match status" value="2"/>
</dbReference>
<protein>
    <recommendedName>
        <fullName evidence="1">Peroxisomal leader peptide-processing protease</fullName>
        <ecNumber evidence="1">3.4.21.-</ecNumber>
    </recommendedName>
</protein>
<keyword evidence="1" id="KW-0378">Hydrolase</keyword>
<dbReference type="EC" id="3.4.21.-" evidence="1"/>
<dbReference type="Ensembl" id="ENSPKIT00000023994.1">
    <property type="protein sequence ID" value="ENSPKIP00000000111.1"/>
    <property type="gene ID" value="ENSPKIG00000018909.1"/>
</dbReference>
<comment type="similarity">
    <text evidence="1">Belongs to the peptidase S1B family.</text>
</comment>
<sequence>MVGIAETCCVVTAFESSEKHVGEQSDYSKVHKQFSCSGVILNESHGLVLCSGHLFSRFLIRKDVLSTDFQFLLRGSFSDTLTIYVQHDYTTHPSNAITCRGRTTNPEQNRLKLTHLKAEFIVLINCLEFQTAFLELFKVSDNWRFSLGEEHADLIKDSDFLSYFALLRVPGLVKSAGKDTVHWVSSCALEKGCEVFACGSPFGSVCPDLFMNTLSKGIVSNVVGKDNAVILTDSHCLPGTEGGGLFVKEGDAAFLVGLIVSPFCWKSREWVGLTLVCSFHLILQNLAQAVNHRQSLNKLSIEVPVDVNQALLHKGLCAIIQNFPMVCLVDSNQFWGSGVLLNSQLVLTCRHVLNGKSRVVVRYKTSKRLLSVMGDVLFATKVTAPFDVAIVWLQEPLPDIIVPKLASSFKPGKSVCIIGYGVFGHSCGHSVTSGILSKVVTCQSQAAMLQTTCAVQAGASGGALVQTDTGELLGLVCSNTRDFAADVTYPHLNFCIPMSVLAPLLQAFSVTHDPTIFQKLDDAGPEVARVWRLQIRPQRHQTSRL</sequence>
<dbReference type="InterPro" id="IPR043504">
    <property type="entry name" value="Peptidase_S1_PA_chymotrypsin"/>
</dbReference>